<gene>
    <name evidence="7" type="ORF">CAP_4546</name>
</gene>
<dbReference type="CDD" id="cd21109">
    <property type="entry name" value="SPASM"/>
    <property type="match status" value="1"/>
</dbReference>
<dbReference type="OrthoDB" id="9763993at2"/>
<evidence type="ECO:0000313" key="8">
    <source>
        <dbReference type="Proteomes" id="UP000019678"/>
    </source>
</evidence>
<keyword evidence="8" id="KW-1185">Reference proteome</keyword>
<dbReference type="SFLD" id="SFLDG01067">
    <property type="entry name" value="SPASM/twitch_domain_containing"/>
    <property type="match status" value="1"/>
</dbReference>
<protein>
    <recommendedName>
        <fullName evidence="6">Radical SAM core domain-containing protein</fullName>
    </recommendedName>
</protein>
<dbReference type="GO" id="GO:0046872">
    <property type="term" value="F:metal ion binding"/>
    <property type="evidence" value="ECO:0007669"/>
    <property type="project" value="UniProtKB-KW"/>
</dbReference>
<feature type="domain" description="Radical SAM core" evidence="6">
    <location>
        <begin position="13"/>
        <end position="235"/>
    </location>
</feature>
<dbReference type="PROSITE" id="PS51918">
    <property type="entry name" value="RADICAL_SAM"/>
    <property type="match status" value="1"/>
</dbReference>
<keyword evidence="3" id="KW-0479">Metal-binding</keyword>
<keyword evidence="5" id="KW-0411">Iron-sulfur</keyword>
<dbReference type="InterPro" id="IPR007197">
    <property type="entry name" value="rSAM"/>
</dbReference>
<accession>A0A017T5V3</accession>
<dbReference type="RefSeq" id="WP_044244252.1">
    <property type="nucleotide sequence ID" value="NZ_ASRX01000034.1"/>
</dbReference>
<dbReference type="SUPFAM" id="SSF102114">
    <property type="entry name" value="Radical SAM enzymes"/>
    <property type="match status" value="1"/>
</dbReference>
<proteinExistence type="predicted"/>
<keyword evidence="2" id="KW-0949">S-adenosyl-L-methionine</keyword>
<evidence type="ECO:0000256" key="4">
    <source>
        <dbReference type="ARBA" id="ARBA00023004"/>
    </source>
</evidence>
<dbReference type="EMBL" id="ASRX01000034">
    <property type="protein sequence ID" value="EYF04407.1"/>
    <property type="molecule type" value="Genomic_DNA"/>
</dbReference>
<dbReference type="GO" id="GO:0051536">
    <property type="term" value="F:iron-sulfur cluster binding"/>
    <property type="evidence" value="ECO:0007669"/>
    <property type="project" value="UniProtKB-KW"/>
</dbReference>
<dbReference type="InterPro" id="IPR058240">
    <property type="entry name" value="rSAM_sf"/>
</dbReference>
<dbReference type="InterPro" id="IPR050377">
    <property type="entry name" value="Radical_SAM_PqqE_MftC-like"/>
</dbReference>
<evidence type="ECO:0000256" key="1">
    <source>
        <dbReference type="ARBA" id="ARBA00001966"/>
    </source>
</evidence>
<reference evidence="7 8" key="1">
    <citation type="submission" date="2013-05" db="EMBL/GenBank/DDBJ databases">
        <title>Genome assembly of Chondromyces apiculatus DSM 436.</title>
        <authorList>
            <person name="Sharma G."/>
            <person name="Khatri I."/>
            <person name="Kaur C."/>
            <person name="Mayilraj S."/>
            <person name="Subramanian S."/>
        </authorList>
    </citation>
    <scope>NUCLEOTIDE SEQUENCE [LARGE SCALE GENOMIC DNA]</scope>
    <source>
        <strain evidence="7 8">DSM 436</strain>
    </source>
</reference>
<dbReference type="STRING" id="1192034.CAP_4546"/>
<dbReference type="SFLD" id="SFLDG01386">
    <property type="entry name" value="main_SPASM_domain-containing"/>
    <property type="match status" value="1"/>
</dbReference>
<dbReference type="PANTHER" id="PTHR11228">
    <property type="entry name" value="RADICAL SAM DOMAIN PROTEIN"/>
    <property type="match status" value="1"/>
</dbReference>
<dbReference type="AlphaFoldDB" id="A0A017T5V3"/>
<dbReference type="Pfam" id="PF04055">
    <property type="entry name" value="Radical_SAM"/>
    <property type="match status" value="1"/>
</dbReference>
<evidence type="ECO:0000256" key="5">
    <source>
        <dbReference type="ARBA" id="ARBA00023014"/>
    </source>
</evidence>
<name>A0A017T5V3_9BACT</name>
<dbReference type="SFLD" id="SFLDS00029">
    <property type="entry name" value="Radical_SAM"/>
    <property type="match status" value="1"/>
</dbReference>
<comment type="cofactor">
    <cofactor evidence="1">
        <name>[4Fe-4S] cluster</name>
        <dbReference type="ChEBI" id="CHEBI:49883"/>
    </cofactor>
</comment>
<dbReference type="Proteomes" id="UP000019678">
    <property type="component" value="Unassembled WGS sequence"/>
</dbReference>
<evidence type="ECO:0000256" key="2">
    <source>
        <dbReference type="ARBA" id="ARBA00022691"/>
    </source>
</evidence>
<dbReference type="CDD" id="cd01335">
    <property type="entry name" value="Radical_SAM"/>
    <property type="match status" value="1"/>
</dbReference>
<comment type="caution">
    <text evidence="7">The sequence shown here is derived from an EMBL/GenBank/DDBJ whole genome shotgun (WGS) entry which is preliminary data.</text>
</comment>
<keyword evidence="4" id="KW-0408">Iron</keyword>
<dbReference type="Gene3D" id="3.20.20.70">
    <property type="entry name" value="Aldolase class I"/>
    <property type="match status" value="1"/>
</dbReference>
<evidence type="ECO:0000313" key="7">
    <source>
        <dbReference type="EMBL" id="EYF04407.1"/>
    </source>
</evidence>
<sequence>MGAGFELSQKASGGLPLTAQILVSDVCNHACQHCYQVHGQKGEMSLGEIEGVLEELQHLGVLIVSFSGGEATLRHDLPEILRAARRRGFAIILQSNGYALGDALVEVMAEVGVWRARISVYSDVAAEHDAVTRVPGSFARTTGAIHRLVGRGIGVVMVVPLTRLCSAPASRLEALAASLGCALEVESGITAKEDGSLASLAVEPTREQLEGYLRAVAARAARGEAVRGREEKLGEAPCGACSSSITVHADGSVRPCTHIPLELGRRRATGEGDEAEAVGAAGIAAAAQGEAFQFLSQVSWADLHGCRDCALLSWCSRCHGSAAFESGDLLGPQPSACARAMIRYEVEVGPLERLPAVDAEAARRDAGVGPFEQVGEGGLRPARDVLTAEDEARAQQFPWVRPSRARLKEMVGIIPAERLVRREPRGAAAMMYAPGERWRHEGR</sequence>
<organism evidence="7 8">
    <name type="scientific">Chondromyces apiculatus DSM 436</name>
    <dbReference type="NCBI Taxonomy" id="1192034"/>
    <lineage>
        <taxon>Bacteria</taxon>
        <taxon>Pseudomonadati</taxon>
        <taxon>Myxococcota</taxon>
        <taxon>Polyangia</taxon>
        <taxon>Polyangiales</taxon>
        <taxon>Polyangiaceae</taxon>
        <taxon>Chondromyces</taxon>
    </lineage>
</organism>
<dbReference type="InterPro" id="IPR013785">
    <property type="entry name" value="Aldolase_TIM"/>
</dbReference>
<evidence type="ECO:0000259" key="6">
    <source>
        <dbReference type="PROSITE" id="PS51918"/>
    </source>
</evidence>
<dbReference type="eggNOG" id="COG0535">
    <property type="taxonomic scope" value="Bacteria"/>
</dbReference>
<evidence type="ECO:0000256" key="3">
    <source>
        <dbReference type="ARBA" id="ARBA00022723"/>
    </source>
</evidence>
<dbReference type="GO" id="GO:0003824">
    <property type="term" value="F:catalytic activity"/>
    <property type="evidence" value="ECO:0007669"/>
    <property type="project" value="InterPro"/>
</dbReference>
<dbReference type="PANTHER" id="PTHR11228:SF7">
    <property type="entry name" value="PQQA PEPTIDE CYCLASE"/>
    <property type="match status" value="1"/>
</dbReference>